<dbReference type="AlphaFoldDB" id="A0A5K1K3J3"/>
<protein>
    <submittedName>
        <fullName evidence="2">N/A</fullName>
    </submittedName>
</protein>
<organism evidence="2">
    <name type="scientific">Ganoderma boninense</name>
    <dbReference type="NCBI Taxonomy" id="34458"/>
    <lineage>
        <taxon>Eukaryota</taxon>
        <taxon>Fungi</taxon>
        <taxon>Dikarya</taxon>
        <taxon>Basidiomycota</taxon>
        <taxon>Agaricomycotina</taxon>
        <taxon>Agaricomycetes</taxon>
        <taxon>Polyporales</taxon>
        <taxon>Polyporaceae</taxon>
        <taxon>Ganoderma</taxon>
    </lineage>
</organism>
<evidence type="ECO:0000256" key="1">
    <source>
        <dbReference type="SAM" id="MobiDB-lite"/>
    </source>
</evidence>
<name>A0A5K1K3J3_9APHY</name>
<sequence length="354" mass="40598">MEATSRVFRWFFASHSPRGIPAFAFKIRSITLHLSPPSQDNVSPSHSNVVLMHWKWVSRDLHHLRELAFLGTKVQFTGVRDLLAVLPPTARLRRFICEDDRLLFGSLNSLLNHQETLEDFGGFFDTGIDKPPMTPAAFLDRFSNVHTLDVGMSFVTLQNHPGSVKSLCVRLDWTWMLSVVRSVWRIFGTTVRTLRLERNGVLDGRELHDGYPLIEGQESPLFLCTHLNMPALRYLEIRDTALAEAQREGTKPPCPDAESLGKPPPSDDYDGVCNLDCLAWRPWWAKQGGEYRNCADAFVRAAEESWLPVRKVLMSLDERTSGVWDMWTRPDEDFPFERKCTWGAIKDDSWKHME</sequence>
<dbReference type="EMBL" id="LR728744">
    <property type="protein sequence ID" value="VWP00719.1"/>
    <property type="molecule type" value="Genomic_DNA"/>
</dbReference>
<accession>A0A5K1K3J3</accession>
<feature type="region of interest" description="Disordered" evidence="1">
    <location>
        <begin position="246"/>
        <end position="265"/>
    </location>
</feature>
<proteinExistence type="predicted"/>
<evidence type="ECO:0000313" key="2">
    <source>
        <dbReference type="EMBL" id="VWP00719.1"/>
    </source>
</evidence>
<gene>
    <name evidence="2" type="primary">Q2KNE4</name>
</gene>
<reference evidence="2" key="1">
    <citation type="submission" date="2019-10" db="EMBL/GenBank/DDBJ databases">
        <authorList>
            <person name="Nor Muhammad N."/>
        </authorList>
    </citation>
    <scope>NUCLEOTIDE SEQUENCE</scope>
</reference>